<sequence length="613" mass="67795">METVPDMDALLDELEEVVVGNKPTHSKISKSCVEQTVVIELPLHLRKLSDKEAIKIDLKPPDPSIVEAEICTTVTAESFTEKTARTMQNGNNSEGYGNMQHAIPTQASSNDHRSIESTQSNAVEEEKKEVESERDTEFEEVLKYLEQFEEKNNTVLGNRKGAAVEVEANISVDSTQKDDDSYGSSFDRENQQLEAEGPFSRFFSVGYKFLFCHFIQGVIGFSDDNSLRTAAEAVAEALLDAVANSVEKSVDKTFSCGNKLKDKEERGRASSVGTISSSDDKATVCDEKLAGEYNSQSATVTEDSTGEESVLETVSDSTDTVLTVIHNPNVSAMEKERSDIDGVPKQADEREVQRAEEIAVVEQTDSGTSEVQGDTITAIENMSPKIEPEDSTESSECKEEQITTLSTSKEPTEEKTRELVSPTPKEKTEVERKEQDTTAVKIKEEDRTEDDTGSVVGEARSEQTQSDEMKSSSERLEMKADGDDELGLPGDVERERGSSEESSHGLETAIECETSVIATIHDLSQESDPMRLTESELQLGKSKPYWIPDDDCSMCMLCNTRFSLLNRRHHCRACGRVVCGSCCKERATLQYMKDEPKKACPSAPLLYDSLFWN</sequence>
<dbReference type="Proteomes" id="UP000053676">
    <property type="component" value="Unassembled WGS sequence"/>
</dbReference>
<dbReference type="PROSITE" id="PS50178">
    <property type="entry name" value="ZF_FYVE"/>
    <property type="match status" value="1"/>
</dbReference>
<evidence type="ECO:0000256" key="2">
    <source>
        <dbReference type="ARBA" id="ARBA00022771"/>
    </source>
</evidence>
<dbReference type="InterPro" id="IPR017455">
    <property type="entry name" value="Znf_FYVE-rel"/>
</dbReference>
<gene>
    <name evidence="7" type="ORF">NECAME_12564</name>
</gene>
<feature type="region of interest" description="Disordered" evidence="5">
    <location>
        <begin position="103"/>
        <end position="136"/>
    </location>
</feature>
<feature type="region of interest" description="Disordered" evidence="5">
    <location>
        <begin position="330"/>
        <end position="351"/>
    </location>
</feature>
<feature type="compositionally biased region" description="Basic and acidic residues" evidence="5">
    <location>
        <begin position="124"/>
        <end position="136"/>
    </location>
</feature>
<keyword evidence="1" id="KW-0479">Metal-binding</keyword>
<dbReference type="STRING" id="51031.W2SZG2"/>
<dbReference type="Gene3D" id="3.30.40.10">
    <property type="entry name" value="Zinc/RING finger domain, C3HC4 (zinc finger)"/>
    <property type="match status" value="1"/>
</dbReference>
<organism evidence="7 8">
    <name type="scientific">Necator americanus</name>
    <name type="common">Human hookworm</name>
    <dbReference type="NCBI Taxonomy" id="51031"/>
    <lineage>
        <taxon>Eukaryota</taxon>
        <taxon>Metazoa</taxon>
        <taxon>Ecdysozoa</taxon>
        <taxon>Nematoda</taxon>
        <taxon>Chromadorea</taxon>
        <taxon>Rhabditida</taxon>
        <taxon>Rhabditina</taxon>
        <taxon>Rhabditomorpha</taxon>
        <taxon>Strongyloidea</taxon>
        <taxon>Ancylostomatidae</taxon>
        <taxon>Bunostominae</taxon>
        <taxon>Necator</taxon>
    </lineage>
</organism>
<dbReference type="OrthoDB" id="70570at2759"/>
<dbReference type="GO" id="GO:0008270">
    <property type="term" value="F:zinc ion binding"/>
    <property type="evidence" value="ECO:0007669"/>
    <property type="project" value="UniProtKB-KW"/>
</dbReference>
<dbReference type="KEGG" id="nai:NECAME_12564"/>
<evidence type="ECO:0000313" key="8">
    <source>
        <dbReference type="Proteomes" id="UP000053676"/>
    </source>
</evidence>
<evidence type="ECO:0000259" key="6">
    <source>
        <dbReference type="PROSITE" id="PS50178"/>
    </source>
</evidence>
<dbReference type="EMBL" id="KI660319">
    <property type="protein sequence ID" value="ETN75013.1"/>
    <property type="molecule type" value="Genomic_DNA"/>
</dbReference>
<feature type="compositionally biased region" description="Basic and acidic residues" evidence="5">
    <location>
        <begin position="467"/>
        <end position="481"/>
    </location>
</feature>
<dbReference type="InterPro" id="IPR013083">
    <property type="entry name" value="Znf_RING/FYVE/PHD"/>
</dbReference>
<name>W2SZG2_NECAM</name>
<keyword evidence="2 4" id="KW-0863">Zinc-finger</keyword>
<feature type="compositionally biased region" description="Basic and acidic residues" evidence="5">
    <location>
        <begin position="491"/>
        <end position="504"/>
    </location>
</feature>
<protein>
    <submittedName>
        <fullName evidence="7">FYVE zinc finger</fullName>
    </submittedName>
</protein>
<dbReference type="GO" id="GO:0016197">
    <property type="term" value="P:endosomal transport"/>
    <property type="evidence" value="ECO:0007669"/>
    <property type="project" value="TreeGrafter"/>
</dbReference>
<dbReference type="PANTHER" id="PTHR46319:SF3">
    <property type="entry name" value="ZINC FINGER FYVE DOMAIN-CONTAINING PROTEIN"/>
    <property type="match status" value="1"/>
</dbReference>
<evidence type="ECO:0000256" key="4">
    <source>
        <dbReference type="PROSITE-ProRule" id="PRU00091"/>
    </source>
</evidence>
<dbReference type="Pfam" id="PF01363">
    <property type="entry name" value="FYVE"/>
    <property type="match status" value="1"/>
</dbReference>
<evidence type="ECO:0000256" key="1">
    <source>
        <dbReference type="ARBA" id="ARBA00022723"/>
    </source>
</evidence>
<dbReference type="InterPro" id="IPR011011">
    <property type="entry name" value="Znf_FYVE_PHD"/>
</dbReference>
<evidence type="ECO:0000313" key="7">
    <source>
        <dbReference type="EMBL" id="ETN75013.1"/>
    </source>
</evidence>
<evidence type="ECO:0000256" key="5">
    <source>
        <dbReference type="SAM" id="MobiDB-lite"/>
    </source>
</evidence>
<feature type="compositionally biased region" description="Basic and acidic residues" evidence="5">
    <location>
        <begin position="333"/>
        <end position="351"/>
    </location>
</feature>
<evidence type="ECO:0000256" key="3">
    <source>
        <dbReference type="ARBA" id="ARBA00022833"/>
    </source>
</evidence>
<keyword evidence="8" id="KW-1185">Reference proteome</keyword>
<proteinExistence type="predicted"/>
<dbReference type="GO" id="GO:0031901">
    <property type="term" value="C:early endosome membrane"/>
    <property type="evidence" value="ECO:0007669"/>
    <property type="project" value="TreeGrafter"/>
</dbReference>
<accession>W2SZG2</accession>
<feature type="compositionally biased region" description="Basic and acidic residues" evidence="5">
    <location>
        <begin position="410"/>
        <end position="446"/>
    </location>
</feature>
<feature type="region of interest" description="Disordered" evidence="5">
    <location>
        <begin position="379"/>
        <end position="507"/>
    </location>
</feature>
<dbReference type="AlphaFoldDB" id="W2SZG2"/>
<dbReference type="InterPro" id="IPR000306">
    <property type="entry name" value="Znf_FYVE"/>
</dbReference>
<dbReference type="SMART" id="SM00064">
    <property type="entry name" value="FYVE"/>
    <property type="match status" value="1"/>
</dbReference>
<dbReference type="PANTHER" id="PTHR46319">
    <property type="entry name" value="ZINC FINGER FYVE DOMAIN-CONTAINING PROTEIN"/>
    <property type="match status" value="1"/>
</dbReference>
<feature type="domain" description="FYVE-type" evidence="6">
    <location>
        <begin position="549"/>
        <end position="600"/>
    </location>
</feature>
<dbReference type="SUPFAM" id="SSF57903">
    <property type="entry name" value="FYVE/PHD zinc finger"/>
    <property type="match status" value="1"/>
</dbReference>
<reference evidence="8" key="1">
    <citation type="journal article" date="2014" name="Nat. Genet.">
        <title>Genome of the human hookworm Necator americanus.</title>
        <authorList>
            <person name="Tang Y.T."/>
            <person name="Gao X."/>
            <person name="Rosa B.A."/>
            <person name="Abubucker S."/>
            <person name="Hallsworth-Pepin K."/>
            <person name="Martin J."/>
            <person name="Tyagi R."/>
            <person name="Heizer E."/>
            <person name="Zhang X."/>
            <person name="Bhonagiri-Palsikar V."/>
            <person name="Minx P."/>
            <person name="Warren W.C."/>
            <person name="Wang Q."/>
            <person name="Zhan B."/>
            <person name="Hotez P.J."/>
            <person name="Sternberg P.W."/>
            <person name="Dougall A."/>
            <person name="Gaze S.T."/>
            <person name="Mulvenna J."/>
            <person name="Sotillo J."/>
            <person name="Ranganathan S."/>
            <person name="Rabelo E.M."/>
            <person name="Wilson R.K."/>
            <person name="Felgner P.L."/>
            <person name="Bethony J."/>
            <person name="Hawdon J.M."/>
            <person name="Gasser R.B."/>
            <person name="Loukas A."/>
            <person name="Mitreva M."/>
        </authorList>
    </citation>
    <scope>NUCLEOTIDE SEQUENCE [LARGE SCALE GENOMIC DNA]</scope>
</reference>
<keyword evidence="3" id="KW-0862">Zinc</keyword>